<comment type="similarity">
    <text evidence="6 7">Belongs to the class I-like SAM-binding methyltransferase superfamily. C5-methyltransferase family.</text>
</comment>
<dbReference type="Gene3D" id="3.90.120.10">
    <property type="entry name" value="DNA Methylase, subunit A, domain 2"/>
    <property type="match status" value="2"/>
</dbReference>
<dbReference type="Proteomes" id="UP000539052">
    <property type="component" value="Unassembled WGS sequence"/>
</dbReference>
<evidence type="ECO:0000256" key="1">
    <source>
        <dbReference type="ARBA" id="ARBA00011975"/>
    </source>
</evidence>
<dbReference type="EC" id="2.1.1.37" evidence="1"/>
<keyword evidence="5" id="KW-0680">Restriction system</keyword>
<evidence type="ECO:0000256" key="2">
    <source>
        <dbReference type="ARBA" id="ARBA00022603"/>
    </source>
</evidence>
<dbReference type="PANTHER" id="PTHR46098">
    <property type="entry name" value="TRNA (CYTOSINE(38)-C(5))-METHYLTRANSFERASE"/>
    <property type="match status" value="1"/>
</dbReference>
<reference evidence="8 9" key="1">
    <citation type="submission" date="2020-03" db="EMBL/GenBank/DDBJ databases">
        <title>Genome Sequence of industrial isolate, B5A.</title>
        <authorList>
            <person name="Sharma S."/>
            <person name="Patil P.B."/>
            <person name="Korpole S."/>
        </authorList>
    </citation>
    <scope>NUCLEOTIDE SEQUENCE [LARGE SCALE GENOMIC DNA]</scope>
    <source>
        <strain evidence="8 9">PI-S10-B5A</strain>
    </source>
</reference>
<dbReference type="GO" id="GO:0032259">
    <property type="term" value="P:methylation"/>
    <property type="evidence" value="ECO:0007669"/>
    <property type="project" value="UniProtKB-KW"/>
</dbReference>
<dbReference type="InterPro" id="IPR001525">
    <property type="entry name" value="C5_MeTfrase"/>
</dbReference>
<dbReference type="PANTHER" id="PTHR46098:SF1">
    <property type="entry name" value="TRNA (CYTOSINE(38)-C(5))-METHYLTRANSFERASE"/>
    <property type="match status" value="1"/>
</dbReference>
<dbReference type="PROSITE" id="PS51679">
    <property type="entry name" value="SAM_MT_C5"/>
    <property type="match status" value="1"/>
</dbReference>
<gene>
    <name evidence="8" type="primary">dcm</name>
    <name evidence="8" type="ORF">G9470_19545</name>
</gene>
<dbReference type="Gene3D" id="3.40.50.150">
    <property type="entry name" value="Vaccinia Virus protein VP39"/>
    <property type="match status" value="1"/>
</dbReference>
<dbReference type="InterPro" id="IPR050750">
    <property type="entry name" value="C5-MTase"/>
</dbReference>
<feature type="active site" evidence="6">
    <location>
        <position position="105"/>
    </location>
</feature>
<dbReference type="NCBIfam" id="TIGR00675">
    <property type="entry name" value="dcm"/>
    <property type="match status" value="1"/>
</dbReference>
<keyword evidence="9" id="KW-1185">Reference proteome</keyword>
<evidence type="ECO:0000256" key="6">
    <source>
        <dbReference type="PROSITE-ProRule" id="PRU01016"/>
    </source>
</evidence>
<dbReference type="Pfam" id="PF00145">
    <property type="entry name" value="DNA_methylase"/>
    <property type="match status" value="3"/>
</dbReference>
<evidence type="ECO:0000256" key="7">
    <source>
        <dbReference type="RuleBase" id="RU000416"/>
    </source>
</evidence>
<protein>
    <recommendedName>
        <fullName evidence="1">DNA (cytosine-5-)-methyltransferase</fullName>
        <ecNumber evidence="1">2.1.1.37</ecNumber>
    </recommendedName>
</protein>
<evidence type="ECO:0000313" key="8">
    <source>
        <dbReference type="EMBL" id="NNJ31968.1"/>
    </source>
</evidence>
<comment type="caution">
    <text evidence="8">The sequence shown here is derived from an EMBL/GenBank/DDBJ whole genome shotgun (WGS) entry which is preliminary data.</text>
</comment>
<name>A0ABX1VU94_9FIRM</name>
<evidence type="ECO:0000256" key="3">
    <source>
        <dbReference type="ARBA" id="ARBA00022679"/>
    </source>
</evidence>
<keyword evidence="2 6" id="KW-0489">Methyltransferase</keyword>
<evidence type="ECO:0000256" key="5">
    <source>
        <dbReference type="ARBA" id="ARBA00022747"/>
    </source>
</evidence>
<dbReference type="SUPFAM" id="SSF53335">
    <property type="entry name" value="S-adenosyl-L-methionine-dependent methyltransferases"/>
    <property type="match status" value="1"/>
</dbReference>
<dbReference type="EMBL" id="JAAOXG010000042">
    <property type="protein sequence ID" value="NNJ31968.1"/>
    <property type="molecule type" value="Genomic_DNA"/>
</dbReference>
<proteinExistence type="inferred from homology"/>
<sequence length="505" mass="55821">MYLTFLDLFAGIGGFRRGLERSGHTCIGHVEIDKYANKSYMAMYELENCPYGTDSGSNFCKMCSPEVKKSCDQKTCKGEWYAKDIKQIRAGEIPRAEIWTFGFPCTDVSISGRMAGIHGERSGLFFTVAGLLKSTPAEDKPRYLIVENVKHLVSSERGTAFTTVLFELWEAGYDCQWEIVNSKEHGVPQHRERVYLVGHLRGERGREIFPLGRTNAAPVKQLVDGSQGNRIYDPSGASITLVSQAGGFGGKTGLYAVSVNRKEGITAELQQARTLTASDARGLNRNQDQNAVLAQIPPCAAFIDMNADGQFTEESRCLKARYYSGISNHKGETSGIFICQGHPDCVRAVITPDRLKKRQNGRRFKEPGEPSFTLTTQDQHGILICCYDHGLPIREAKKDGYTVAHHGDGINLSYPNSMVSRGRVGKQCAQTLLTGGTMGVLLCCRIRRLTPRETWRLQAFEDFLFDRARAAGISDAQLYKQAGNAVTVNIPYKIGLRLAGGGYEI</sequence>
<keyword evidence="3 6" id="KW-0808">Transferase</keyword>
<evidence type="ECO:0000313" key="9">
    <source>
        <dbReference type="Proteomes" id="UP000539052"/>
    </source>
</evidence>
<dbReference type="PRINTS" id="PR00105">
    <property type="entry name" value="C5METTRFRASE"/>
</dbReference>
<dbReference type="InterPro" id="IPR029063">
    <property type="entry name" value="SAM-dependent_MTases_sf"/>
</dbReference>
<organism evidence="8 9">
    <name type="scientific">Lacrimispora defluvii</name>
    <dbReference type="NCBI Taxonomy" id="2719233"/>
    <lineage>
        <taxon>Bacteria</taxon>
        <taxon>Bacillati</taxon>
        <taxon>Bacillota</taxon>
        <taxon>Clostridia</taxon>
        <taxon>Lachnospirales</taxon>
        <taxon>Lachnospiraceae</taxon>
        <taxon>Lacrimispora</taxon>
    </lineage>
</organism>
<accession>A0ABX1VU94</accession>
<evidence type="ECO:0000256" key="4">
    <source>
        <dbReference type="ARBA" id="ARBA00022691"/>
    </source>
</evidence>
<dbReference type="GO" id="GO:0003886">
    <property type="term" value="F:DNA (cytosine-5-)-methyltransferase activity"/>
    <property type="evidence" value="ECO:0007669"/>
    <property type="project" value="UniProtKB-EC"/>
</dbReference>
<keyword evidence="4 6" id="KW-0949">S-adenosyl-L-methionine</keyword>